<dbReference type="EMBL" id="LS398110">
    <property type="protein sequence ID" value="SPP92914.1"/>
    <property type="molecule type" value="Genomic_DNA"/>
</dbReference>
<dbReference type="InterPro" id="IPR002878">
    <property type="entry name" value="ChsH2_C"/>
</dbReference>
<dbReference type="AlphaFoldDB" id="A0A2U3PUW0"/>
<sequence>MTDRTAVRPIPKISSYVDTAPFWDSAKRQKLVLQFCRDTNQFQHYPRPVSIFTGSRNLEWREVSGKGFIYACTVIRVPGPGLEGRLPLSVATVELDEGVRILGNIVDTDPDRVSIGQRVEVSWERLSEDLQYPAFRIV</sequence>
<dbReference type="PANTHER" id="PTHR34075">
    <property type="entry name" value="BLR3430 PROTEIN"/>
    <property type="match status" value="1"/>
</dbReference>
<feature type="domain" description="ChsH2 C-terminal OB-fold" evidence="1">
    <location>
        <begin position="60"/>
        <end position="124"/>
    </location>
</feature>
<name>A0A2U3PUW0_9BRAD</name>
<dbReference type="Pfam" id="PF01796">
    <property type="entry name" value="OB_ChsH2_C"/>
    <property type="match status" value="1"/>
</dbReference>
<protein>
    <recommendedName>
        <fullName evidence="1">ChsH2 C-terminal OB-fold domain-containing protein</fullName>
    </recommendedName>
</protein>
<gene>
    <name evidence="2" type="ORF">BRAD3257_1799</name>
</gene>
<reference evidence="2 3" key="1">
    <citation type="submission" date="2018-03" db="EMBL/GenBank/DDBJ databases">
        <authorList>
            <person name="Gully D."/>
        </authorList>
    </citation>
    <scope>NUCLEOTIDE SEQUENCE [LARGE SCALE GENOMIC DNA]</scope>
    <source>
        <strain evidence="2">ORS3257</strain>
    </source>
</reference>
<organism evidence="2 3">
    <name type="scientific">Bradyrhizobium vignae</name>
    <dbReference type="NCBI Taxonomy" id="1549949"/>
    <lineage>
        <taxon>Bacteria</taxon>
        <taxon>Pseudomonadati</taxon>
        <taxon>Pseudomonadota</taxon>
        <taxon>Alphaproteobacteria</taxon>
        <taxon>Hyphomicrobiales</taxon>
        <taxon>Nitrobacteraceae</taxon>
        <taxon>Bradyrhizobium</taxon>
    </lineage>
</organism>
<dbReference type="KEGG" id="bvz:BRAD3257_1799"/>
<evidence type="ECO:0000313" key="3">
    <source>
        <dbReference type="Proteomes" id="UP000246085"/>
    </source>
</evidence>
<dbReference type="InterPro" id="IPR052513">
    <property type="entry name" value="Thioester_dehydratase-like"/>
</dbReference>
<evidence type="ECO:0000313" key="2">
    <source>
        <dbReference type="EMBL" id="SPP92914.1"/>
    </source>
</evidence>
<dbReference type="SUPFAM" id="SSF50249">
    <property type="entry name" value="Nucleic acid-binding proteins"/>
    <property type="match status" value="1"/>
</dbReference>
<dbReference type="InterPro" id="IPR012340">
    <property type="entry name" value="NA-bd_OB-fold"/>
</dbReference>
<dbReference type="Proteomes" id="UP000246085">
    <property type="component" value="Chromosome BRAD3257"/>
</dbReference>
<evidence type="ECO:0000259" key="1">
    <source>
        <dbReference type="Pfam" id="PF01796"/>
    </source>
</evidence>
<proteinExistence type="predicted"/>
<dbReference type="PANTHER" id="PTHR34075:SF5">
    <property type="entry name" value="BLR3430 PROTEIN"/>
    <property type="match status" value="1"/>
</dbReference>
<dbReference type="RefSeq" id="WP_122406427.1">
    <property type="nucleotide sequence ID" value="NZ_LS398110.1"/>
</dbReference>
<accession>A0A2U3PUW0</accession>